<evidence type="ECO:0000256" key="4">
    <source>
        <dbReference type="ARBA" id="ARBA00023128"/>
    </source>
</evidence>
<dbReference type="InterPro" id="IPR000352">
    <property type="entry name" value="Pep_chain_release_fac_I"/>
</dbReference>
<dbReference type="InterPro" id="IPR045853">
    <property type="entry name" value="Pep_chain_release_fac_I_sf"/>
</dbReference>
<dbReference type="GO" id="GO:0005739">
    <property type="term" value="C:mitochondrion"/>
    <property type="evidence" value="ECO:0007669"/>
    <property type="project" value="UniProtKB-SubCell"/>
</dbReference>
<dbReference type="Gene3D" id="3.30.160.20">
    <property type="match status" value="1"/>
</dbReference>
<feature type="compositionally biased region" description="Basic residues" evidence="5">
    <location>
        <begin position="137"/>
        <end position="152"/>
    </location>
</feature>
<evidence type="ECO:0000259" key="6">
    <source>
        <dbReference type="Pfam" id="PF00472"/>
    </source>
</evidence>
<dbReference type="Proteomes" id="UP000281677">
    <property type="component" value="Unassembled WGS sequence"/>
</dbReference>
<reference evidence="7 8" key="1">
    <citation type="journal article" date="2018" name="BMC Genomics">
        <title>Genomic evidence for intraspecific hybridization in a clonal and extremely halotolerant yeast.</title>
        <authorList>
            <person name="Gostincar C."/>
            <person name="Stajich J.E."/>
            <person name="Zupancic J."/>
            <person name="Zalar P."/>
            <person name="Gunde-Cimerman N."/>
        </authorList>
    </citation>
    <scope>NUCLEOTIDE SEQUENCE [LARGE SCALE GENOMIC DNA]</scope>
    <source>
        <strain evidence="7 8">EXF-120</strain>
    </source>
</reference>
<feature type="compositionally biased region" description="Basic and acidic residues" evidence="5">
    <location>
        <begin position="196"/>
        <end position="209"/>
    </location>
</feature>
<dbReference type="PANTHER" id="PTHR46203">
    <property type="entry name" value="PROBABLE PEPTIDE CHAIN RELEASE FACTOR C12ORF65"/>
    <property type="match status" value="1"/>
</dbReference>
<dbReference type="OrthoDB" id="277888at2759"/>
<evidence type="ECO:0000313" key="8">
    <source>
        <dbReference type="Proteomes" id="UP000281677"/>
    </source>
</evidence>
<dbReference type="Pfam" id="PF00472">
    <property type="entry name" value="RF-1"/>
    <property type="match status" value="1"/>
</dbReference>
<evidence type="ECO:0000256" key="2">
    <source>
        <dbReference type="ARBA" id="ARBA00010835"/>
    </source>
</evidence>
<proteinExistence type="inferred from homology"/>
<feature type="region of interest" description="Disordered" evidence="5">
    <location>
        <begin position="123"/>
        <end position="209"/>
    </location>
</feature>
<feature type="compositionally biased region" description="Basic and acidic residues" evidence="5">
    <location>
        <begin position="153"/>
        <end position="178"/>
    </location>
</feature>
<dbReference type="InterPro" id="IPR052405">
    <property type="entry name" value="Mito_Transl_Release_Factor"/>
</dbReference>
<evidence type="ECO:0000256" key="5">
    <source>
        <dbReference type="SAM" id="MobiDB-lite"/>
    </source>
</evidence>
<gene>
    <name evidence="7" type="ORF">D0859_09620</name>
</gene>
<name>A0A3M7ILU0_HORWE</name>
<comment type="similarity">
    <text evidence="2">Belongs to the prokaryotic/mitochondrial release factor family.</text>
</comment>
<comment type="subcellular location">
    <subcellularLocation>
        <location evidence="1">Mitochondrion</location>
    </subcellularLocation>
</comment>
<evidence type="ECO:0000256" key="1">
    <source>
        <dbReference type="ARBA" id="ARBA00004173"/>
    </source>
</evidence>
<accession>A0A3M7ILU0</accession>
<sequence>MLPCLLRTPAANAAANMARPPTPTTSLLKAIGGNPRPRAFTGTVRPYEKALPPRPKILTTEIEEKFLKGTGPGGQKINKTSCAVQLRHLPTGIVVKSQETRSREQNRKFAREILADKLDRLEKGDQSRSAIKADRARSRKASKAKKSRRKYRKLEEEEGKVGRRDVVVTEEGWGERHGSGMMADEGSVDGVTRSSALEEKHESERDGKT</sequence>
<dbReference type="EMBL" id="QWIT01000305">
    <property type="protein sequence ID" value="RMZ26316.1"/>
    <property type="molecule type" value="Genomic_DNA"/>
</dbReference>
<evidence type="ECO:0000313" key="7">
    <source>
        <dbReference type="EMBL" id="RMZ26316.1"/>
    </source>
</evidence>
<dbReference type="PANTHER" id="PTHR46203:SF1">
    <property type="entry name" value="MITOCHONDRIAL TRANSLATION RELEASE FACTOR IN RESCUE"/>
    <property type="match status" value="1"/>
</dbReference>
<comment type="caution">
    <text evidence="7">The sequence shown here is derived from an EMBL/GenBank/DDBJ whole genome shotgun (WGS) entry which is preliminary data.</text>
</comment>
<dbReference type="SUPFAM" id="SSF75620">
    <property type="entry name" value="Release factor"/>
    <property type="match status" value="1"/>
</dbReference>
<evidence type="ECO:0000256" key="3">
    <source>
        <dbReference type="ARBA" id="ARBA00022946"/>
    </source>
</evidence>
<organism evidence="7 8">
    <name type="scientific">Hortaea werneckii</name>
    <name type="common">Black yeast</name>
    <name type="synonym">Cladosporium werneckii</name>
    <dbReference type="NCBI Taxonomy" id="91943"/>
    <lineage>
        <taxon>Eukaryota</taxon>
        <taxon>Fungi</taxon>
        <taxon>Dikarya</taxon>
        <taxon>Ascomycota</taxon>
        <taxon>Pezizomycotina</taxon>
        <taxon>Dothideomycetes</taxon>
        <taxon>Dothideomycetidae</taxon>
        <taxon>Mycosphaerellales</taxon>
        <taxon>Teratosphaeriaceae</taxon>
        <taxon>Hortaea</taxon>
    </lineage>
</organism>
<keyword evidence="3" id="KW-0809">Transit peptide</keyword>
<dbReference type="AlphaFoldDB" id="A0A3M7ILU0"/>
<protein>
    <recommendedName>
        <fullName evidence="6">Prokaryotic-type class I peptide chain release factors domain-containing protein</fullName>
    </recommendedName>
</protein>
<feature type="compositionally biased region" description="Basic and acidic residues" evidence="5">
    <location>
        <begin position="123"/>
        <end position="136"/>
    </location>
</feature>
<dbReference type="GO" id="GO:0003747">
    <property type="term" value="F:translation release factor activity"/>
    <property type="evidence" value="ECO:0007669"/>
    <property type="project" value="InterPro"/>
</dbReference>
<dbReference type="GO" id="GO:0032543">
    <property type="term" value="P:mitochondrial translation"/>
    <property type="evidence" value="ECO:0007669"/>
    <property type="project" value="UniProtKB-ARBA"/>
</dbReference>
<keyword evidence="4" id="KW-0496">Mitochondrion</keyword>
<feature type="domain" description="Prokaryotic-type class I peptide chain release factors" evidence="6">
    <location>
        <begin position="57"/>
        <end position="157"/>
    </location>
</feature>
<dbReference type="VEuPathDB" id="FungiDB:BTJ68_14984"/>
<dbReference type="FunFam" id="3.30.160.20:FF:000065">
    <property type="entry name" value="Peptidyl-tRNA hydrolase domain protein"/>
    <property type="match status" value="1"/>
</dbReference>